<comment type="caution">
    <text evidence="1">The sequence shown here is derived from an EMBL/GenBank/DDBJ whole genome shotgun (WGS) entry which is preliminary data.</text>
</comment>
<gene>
    <name evidence="1" type="ORF">GCM10007938_32970</name>
</gene>
<name>A0ABQ6F3T9_9VIBR</name>
<evidence type="ECO:0000313" key="1">
    <source>
        <dbReference type="EMBL" id="GLT19515.1"/>
    </source>
</evidence>
<proteinExistence type="predicted"/>
<organism evidence="1 2">
    <name type="scientific">Vibrio zhanjiangensis</name>
    <dbReference type="NCBI Taxonomy" id="1046128"/>
    <lineage>
        <taxon>Bacteria</taxon>
        <taxon>Pseudomonadati</taxon>
        <taxon>Pseudomonadota</taxon>
        <taxon>Gammaproteobacteria</taxon>
        <taxon>Vibrionales</taxon>
        <taxon>Vibrionaceae</taxon>
        <taxon>Vibrio</taxon>
    </lineage>
</organism>
<evidence type="ECO:0000313" key="2">
    <source>
        <dbReference type="Proteomes" id="UP001157138"/>
    </source>
</evidence>
<sequence length="57" mass="6583">MPRQEKRHSKPGAKWQCKSGDQILQTDYQQIYAQVGRQAGLLAVRKYTKCDLDIGQF</sequence>
<protein>
    <submittedName>
        <fullName evidence="1">Uncharacterized protein</fullName>
    </submittedName>
</protein>
<accession>A0ABQ6F3T9</accession>
<dbReference type="EMBL" id="BSPW01000077">
    <property type="protein sequence ID" value="GLT19515.1"/>
    <property type="molecule type" value="Genomic_DNA"/>
</dbReference>
<dbReference type="Proteomes" id="UP001157138">
    <property type="component" value="Unassembled WGS sequence"/>
</dbReference>
<keyword evidence="2" id="KW-1185">Reference proteome</keyword>
<reference evidence="2" key="1">
    <citation type="journal article" date="2019" name="Int. J. Syst. Evol. Microbiol.">
        <title>The Global Catalogue of Microorganisms (GCM) 10K type strain sequencing project: providing services to taxonomists for standard genome sequencing and annotation.</title>
        <authorList>
            <consortium name="The Broad Institute Genomics Platform"/>
            <consortium name="The Broad Institute Genome Sequencing Center for Infectious Disease"/>
            <person name="Wu L."/>
            <person name="Ma J."/>
        </authorList>
    </citation>
    <scope>NUCLEOTIDE SEQUENCE [LARGE SCALE GENOMIC DNA]</scope>
    <source>
        <strain evidence="2">NBRC 108723</strain>
    </source>
</reference>